<sequence>MTKASTHTSRLDPVGWAYQGPGCDDTGWDSCLHLASESCPPIESAGQHLWIGKRHAPSSCAALSSLVQITILNVMIR</sequence>
<evidence type="ECO:0000313" key="1">
    <source>
        <dbReference type="EMBL" id="KAA1068512.1"/>
    </source>
</evidence>
<name>A0A5B0LVN6_PUCGR</name>
<evidence type="ECO:0000313" key="2">
    <source>
        <dbReference type="Proteomes" id="UP000325313"/>
    </source>
</evidence>
<gene>
    <name evidence="1" type="ORF">PGTUg99_028477</name>
</gene>
<accession>A0A5B0LVN6</accession>
<organism evidence="1 2">
    <name type="scientific">Puccinia graminis f. sp. tritici</name>
    <dbReference type="NCBI Taxonomy" id="56615"/>
    <lineage>
        <taxon>Eukaryota</taxon>
        <taxon>Fungi</taxon>
        <taxon>Dikarya</taxon>
        <taxon>Basidiomycota</taxon>
        <taxon>Pucciniomycotina</taxon>
        <taxon>Pucciniomycetes</taxon>
        <taxon>Pucciniales</taxon>
        <taxon>Pucciniaceae</taxon>
        <taxon>Puccinia</taxon>
    </lineage>
</organism>
<dbReference type="Proteomes" id="UP000325313">
    <property type="component" value="Unassembled WGS sequence"/>
</dbReference>
<comment type="caution">
    <text evidence="1">The sequence shown here is derived from an EMBL/GenBank/DDBJ whole genome shotgun (WGS) entry which is preliminary data.</text>
</comment>
<dbReference type="EMBL" id="VDEP01000505">
    <property type="protein sequence ID" value="KAA1068512.1"/>
    <property type="molecule type" value="Genomic_DNA"/>
</dbReference>
<reference evidence="1 2" key="1">
    <citation type="submission" date="2019-05" db="EMBL/GenBank/DDBJ databases">
        <title>Emergence of the Ug99 lineage of the wheat stem rust pathogen through somatic hybridization.</title>
        <authorList>
            <person name="Li F."/>
            <person name="Upadhyaya N.M."/>
            <person name="Sperschneider J."/>
            <person name="Matny O."/>
            <person name="Nguyen-Phuc H."/>
            <person name="Mago R."/>
            <person name="Raley C."/>
            <person name="Miller M.E."/>
            <person name="Silverstein K.A.T."/>
            <person name="Henningsen E."/>
            <person name="Hirsch C.D."/>
            <person name="Visser B."/>
            <person name="Pretorius Z.A."/>
            <person name="Steffenson B.J."/>
            <person name="Schwessinger B."/>
            <person name="Dodds P.N."/>
            <person name="Figueroa M."/>
        </authorList>
    </citation>
    <scope>NUCLEOTIDE SEQUENCE [LARGE SCALE GENOMIC DNA]</scope>
    <source>
        <strain evidence="1 2">Ug99</strain>
    </source>
</reference>
<protein>
    <submittedName>
        <fullName evidence="1">Uncharacterized protein</fullName>
    </submittedName>
</protein>
<proteinExistence type="predicted"/>
<dbReference type="AlphaFoldDB" id="A0A5B0LVN6"/>